<keyword evidence="2" id="KW-0812">Transmembrane</keyword>
<feature type="transmembrane region" description="Helical" evidence="2">
    <location>
        <begin position="306"/>
        <end position="327"/>
    </location>
</feature>
<sequence length="380" mass="42684">MRWFAALLIFLYHFSYEDKSYGTAGEVQWLKHTFFGGPTAVSFFFVLSGFVLAWTLRADDTKVGFWRRRFARIYPSHLVMFLVALVALPWLAQHFSWRAALANVTLTQAWVPGDDRIWFGFNGVSWSLSCEFFFYAMFPFLARWLRGLSVRGWYVVGGLSCLFVVVLPFTVEVFRSVLGWTPLFVTYLLPPLRLPDFLAGICLAFIVKAGKWRGPGVVISLGLCAAALFWGVHQVPDEFHRAAVTVIPFSLLIAAAASADLRGAPSVFRNKRIVYLGEISFCFYLVHELVIYLANHVMGSRDIATVPNLIAVFCIALVGAVLLHEFVEKPGVKLLSGSRKKTRPRVTRIDPAPAADFEERANGAEPETRRHGPVSRTRLA</sequence>
<evidence type="ECO:0000313" key="4">
    <source>
        <dbReference type="EMBL" id="GLZ81915.1"/>
    </source>
</evidence>
<dbReference type="InterPro" id="IPR002656">
    <property type="entry name" value="Acyl_transf_3_dom"/>
</dbReference>
<keyword evidence="4" id="KW-0808">Transferase</keyword>
<feature type="transmembrane region" description="Helical" evidence="2">
    <location>
        <begin position="77"/>
        <end position="97"/>
    </location>
</feature>
<feature type="transmembrane region" description="Helical" evidence="2">
    <location>
        <begin position="214"/>
        <end position="233"/>
    </location>
</feature>
<keyword evidence="2" id="KW-0472">Membrane</keyword>
<dbReference type="InterPro" id="IPR050879">
    <property type="entry name" value="Acyltransferase_3"/>
</dbReference>
<dbReference type="PANTHER" id="PTHR23028:SF53">
    <property type="entry name" value="ACYL_TRANSF_3 DOMAIN-CONTAINING PROTEIN"/>
    <property type="match status" value="1"/>
</dbReference>
<dbReference type="GO" id="GO:0016747">
    <property type="term" value="F:acyltransferase activity, transferring groups other than amino-acyl groups"/>
    <property type="evidence" value="ECO:0007669"/>
    <property type="project" value="InterPro"/>
</dbReference>
<dbReference type="EMBL" id="BSTX01000008">
    <property type="protein sequence ID" value="GLZ81915.1"/>
    <property type="molecule type" value="Genomic_DNA"/>
</dbReference>
<evidence type="ECO:0000256" key="1">
    <source>
        <dbReference type="SAM" id="MobiDB-lite"/>
    </source>
</evidence>
<evidence type="ECO:0000259" key="3">
    <source>
        <dbReference type="Pfam" id="PF01757"/>
    </source>
</evidence>
<dbReference type="AlphaFoldDB" id="A0A9W6SU00"/>
<comment type="caution">
    <text evidence="4">The sequence shown here is derived from an EMBL/GenBank/DDBJ whole genome shotgun (WGS) entry which is preliminary data.</text>
</comment>
<keyword evidence="2" id="KW-1133">Transmembrane helix</keyword>
<feature type="domain" description="Acyltransferase 3" evidence="3">
    <location>
        <begin position="1"/>
        <end position="324"/>
    </location>
</feature>
<evidence type="ECO:0000313" key="5">
    <source>
        <dbReference type="Proteomes" id="UP001165079"/>
    </source>
</evidence>
<gene>
    <name evidence="4" type="ORF">Afil01_67220</name>
</gene>
<dbReference type="GO" id="GO:0009103">
    <property type="term" value="P:lipopolysaccharide biosynthetic process"/>
    <property type="evidence" value="ECO:0007669"/>
    <property type="project" value="TreeGrafter"/>
</dbReference>
<evidence type="ECO:0000256" key="2">
    <source>
        <dbReference type="SAM" id="Phobius"/>
    </source>
</evidence>
<feature type="transmembrane region" description="Helical" evidence="2">
    <location>
        <begin position="153"/>
        <end position="171"/>
    </location>
</feature>
<dbReference type="PANTHER" id="PTHR23028">
    <property type="entry name" value="ACETYLTRANSFERASE"/>
    <property type="match status" value="1"/>
</dbReference>
<feature type="transmembrane region" description="Helical" evidence="2">
    <location>
        <begin position="117"/>
        <end position="141"/>
    </location>
</feature>
<keyword evidence="4" id="KW-0012">Acyltransferase</keyword>
<feature type="region of interest" description="Disordered" evidence="1">
    <location>
        <begin position="344"/>
        <end position="380"/>
    </location>
</feature>
<organism evidence="4 5">
    <name type="scientific">Actinorhabdospora filicis</name>
    <dbReference type="NCBI Taxonomy" id="1785913"/>
    <lineage>
        <taxon>Bacteria</taxon>
        <taxon>Bacillati</taxon>
        <taxon>Actinomycetota</taxon>
        <taxon>Actinomycetes</taxon>
        <taxon>Micromonosporales</taxon>
        <taxon>Micromonosporaceae</taxon>
        <taxon>Actinorhabdospora</taxon>
    </lineage>
</organism>
<proteinExistence type="predicted"/>
<accession>A0A9W6SU00</accession>
<reference evidence="4" key="1">
    <citation type="submission" date="2023-03" db="EMBL/GenBank/DDBJ databases">
        <title>Actinorhabdospora filicis NBRC 111898.</title>
        <authorList>
            <person name="Ichikawa N."/>
            <person name="Sato H."/>
            <person name="Tonouchi N."/>
        </authorList>
    </citation>
    <scope>NUCLEOTIDE SEQUENCE</scope>
    <source>
        <strain evidence="4">NBRC 111898</strain>
    </source>
</reference>
<dbReference type="Pfam" id="PF01757">
    <property type="entry name" value="Acyl_transf_3"/>
    <property type="match status" value="1"/>
</dbReference>
<dbReference type="Proteomes" id="UP001165079">
    <property type="component" value="Unassembled WGS sequence"/>
</dbReference>
<feature type="transmembrane region" description="Helical" evidence="2">
    <location>
        <begin position="239"/>
        <end position="261"/>
    </location>
</feature>
<protein>
    <submittedName>
        <fullName evidence="4">Acyltransferase</fullName>
    </submittedName>
</protein>
<feature type="compositionally biased region" description="Basic and acidic residues" evidence="1">
    <location>
        <begin position="357"/>
        <end position="370"/>
    </location>
</feature>
<name>A0A9W6SU00_9ACTN</name>
<feature type="transmembrane region" description="Helical" evidence="2">
    <location>
        <begin position="273"/>
        <end position="294"/>
    </location>
</feature>
<keyword evidence="5" id="KW-1185">Reference proteome</keyword>
<dbReference type="GO" id="GO:0016020">
    <property type="term" value="C:membrane"/>
    <property type="evidence" value="ECO:0007669"/>
    <property type="project" value="TreeGrafter"/>
</dbReference>
<feature type="transmembrane region" description="Helical" evidence="2">
    <location>
        <begin position="183"/>
        <end position="207"/>
    </location>
</feature>
<feature type="transmembrane region" description="Helical" evidence="2">
    <location>
        <begin position="39"/>
        <end position="56"/>
    </location>
</feature>